<reference evidence="3" key="1">
    <citation type="submission" date="2015-07" db="EMBL/GenBank/DDBJ databases">
        <authorList>
            <person name="Teixeira M.M."/>
            <person name="Souza R.C."/>
            <person name="Almeida L.G."/>
            <person name="Vicente V.A."/>
            <person name="de Hoog S."/>
            <person name="Bocca A.L."/>
            <person name="de Almeida S.R."/>
            <person name="Vasconcelos A.T."/>
            <person name="Felipe M.S."/>
        </authorList>
    </citation>
    <scope>NUCLEOTIDE SEQUENCE [LARGE SCALE GENOMIC DNA]</scope>
    <source>
        <strain evidence="3">KSF</strain>
    </source>
</reference>
<sequence>MAISATPPLPHLLYHHDSITTLSMLPPQNATRLEPLSPTKKPKLSLNTSDLAPTFHGTVSRQTGITTNATATPTTLNTFNNTFDLTYRPSPVSTLSSPGSHSQWKPSVHPSSPSTRLSNQPYNLSLPFGIRPILKNSPLCVDTHRASISASPRVPGRKVFFPAPKKVTFRAQLEDEIVTKRYVERHVDLSSSEDESAPSETEDRSNTSSDEEEVGKGRPTILVDEFSVQGRRKRKSVALSPSPATEIGRGREDTSRSTSTRRSKRKRRRWEWTIQSERVENSKPPLPVKESEDVEEDRVSTSLELPTSPALEETERSGAVHEAASPSLAGAQSV</sequence>
<dbReference type="Proteomes" id="UP000094526">
    <property type="component" value="Unassembled WGS sequence"/>
</dbReference>
<feature type="region of interest" description="Disordered" evidence="1">
    <location>
        <begin position="29"/>
        <end position="50"/>
    </location>
</feature>
<comment type="caution">
    <text evidence="2">The sequence shown here is derived from an EMBL/GenBank/DDBJ whole genome shotgun (WGS) entry which is preliminary data.</text>
</comment>
<name>A0A1C1C6Z8_9EURO</name>
<dbReference type="eggNOG" id="ENOG502SN8F">
    <property type="taxonomic scope" value="Eukaryota"/>
</dbReference>
<evidence type="ECO:0000313" key="2">
    <source>
        <dbReference type="EMBL" id="OCT44232.1"/>
    </source>
</evidence>
<dbReference type="VEuPathDB" id="FungiDB:G647_01155"/>
<feature type="compositionally biased region" description="Polar residues" evidence="1">
    <location>
        <begin position="91"/>
        <end position="118"/>
    </location>
</feature>
<proteinExistence type="predicted"/>
<organism evidence="2 3">
    <name type="scientific">Cladophialophora carrionii</name>
    <dbReference type="NCBI Taxonomy" id="86049"/>
    <lineage>
        <taxon>Eukaryota</taxon>
        <taxon>Fungi</taxon>
        <taxon>Dikarya</taxon>
        <taxon>Ascomycota</taxon>
        <taxon>Pezizomycotina</taxon>
        <taxon>Eurotiomycetes</taxon>
        <taxon>Chaetothyriomycetidae</taxon>
        <taxon>Chaetothyriales</taxon>
        <taxon>Herpotrichiellaceae</taxon>
        <taxon>Cladophialophora</taxon>
    </lineage>
</organism>
<evidence type="ECO:0000313" key="3">
    <source>
        <dbReference type="Proteomes" id="UP000094526"/>
    </source>
</evidence>
<accession>A0A1C1C6Z8</accession>
<dbReference type="EMBL" id="LGRB01000021">
    <property type="protein sequence ID" value="OCT44232.1"/>
    <property type="molecule type" value="Genomic_DNA"/>
</dbReference>
<dbReference type="STRING" id="86049.A0A1C1C6Z8"/>
<dbReference type="OrthoDB" id="5206740at2759"/>
<gene>
    <name evidence="2" type="ORF">CLCR_00677</name>
</gene>
<keyword evidence="3" id="KW-1185">Reference proteome</keyword>
<evidence type="ECO:0000256" key="1">
    <source>
        <dbReference type="SAM" id="MobiDB-lite"/>
    </source>
</evidence>
<dbReference type="AlphaFoldDB" id="A0A1C1C6Z8"/>
<feature type="region of interest" description="Disordered" evidence="1">
    <location>
        <begin position="188"/>
        <end position="334"/>
    </location>
</feature>
<feature type="region of interest" description="Disordered" evidence="1">
    <location>
        <begin position="90"/>
        <end position="118"/>
    </location>
</feature>
<feature type="compositionally biased region" description="Basic residues" evidence="1">
    <location>
        <begin position="259"/>
        <end position="269"/>
    </location>
</feature>
<protein>
    <submittedName>
        <fullName evidence="2">Uncharacterized protein</fullName>
    </submittedName>
</protein>
<dbReference type="VEuPathDB" id="FungiDB:CLCR_00677"/>